<reference evidence="8" key="1">
    <citation type="submission" date="2016-10" db="EMBL/GenBank/DDBJ databases">
        <authorList>
            <person name="Varghese N."/>
            <person name="Submissions S."/>
        </authorList>
    </citation>
    <scope>NUCLEOTIDE SEQUENCE [LARGE SCALE GENOMIC DNA]</scope>
    <source>
        <strain evidence="8">DSM 5918</strain>
    </source>
</reference>
<gene>
    <name evidence="5" type="primary">rpmI</name>
    <name evidence="7" type="ORF">SAMN04488082_103232</name>
</gene>
<keyword evidence="8" id="KW-1185">Reference proteome</keyword>
<dbReference type="GO" id="GO:0003735">
    <property type="term" value="F:structural constituent of ribosome"/>
    <property type="evidence" value="ECO:0007669"/>
    <property type="project" value="InterPro"/>
</dbReference>
<evidence type="ECO:0000313" key="7">
    <source>
        <dbReference type="EMBL" id="SFJ47405.1"/>
    </source>
</evidence>
<dbReference type="AlphaFoldDB" id="A0A1I3RM61"/>
<dbReference type="GO" id="GO:0022625">
    <property type="term" value="C:cytosolic large ribosomal subunit"/>
    <property type="evidence" value="ECO:0007669"/>
    <property type="project" value="TreeGrafter"/>
</dbReference>
<protein>
    <recommendedName>
        <fullName evidence="4 5">Large ribosomal subunit protein bL35</fullName>
    </recommendedName>
</protein>
<dbReference type="Pfam" id="PF01632">
    <property type="entry name" value="Ribosomal_L35p"/>
    <property type="match status" value="1"/>
</dbReference>
<proteinExistence type="inferred from homology"/>
<dbReference type="PRINTS" id="PR00064">
    <property type="entry name" value="RIBOSOMALL35"/>
</dbReference>
<dbReference type="EMBL" id="FORX01000003">
    <property type="protein sequence ID" value="SFJ47405.1"/>
    <property type="molecule type" value="Genomic_DNA"/>
</dbReference>
<evidence type="ECO:0000256" key="3">
    <source>
        <dbReference type="ARBA" id="ARBA00023274"/>
    </source>
</evidence>
<dbReference type="RefSeq" id="WP_092373075.1">
    <property type="nucleotide sequence ID" value="NZ_FORX01000003.1"/>
</dbReference>
<dbReference type="OrthoDB" id="9804851at2"/>
<evidence type="ECO:0000256" key="1">
    <source>
        <dbReference type="ARBA" id="ARBA00006598"/>
    </source>
</evidence>
<evidence type="ECO:0000313" key="8">
    <source>
        <dbReference type="Proteomes" id="UP000198635"/>
    </source>
</evidence>
<name>A0A1I3RM61_9BACT</name>
<dbReference type="InterPro" id="IPR037229">
    <property type="entry name" value="Ribosomal_bL35_sf"/>
</dbReference>
<keyword evidence="3 5" id="KW-0687">Ribonucleoprotein</keyword>
<evidence type="ECO:0000256" key="5">
    <source>
        <dbReference type="HAMAP-Rule" id="MF_00514"/>
    </source>
</evidence>
<dbReference type="PANTHER" id="PTHR33343">
    <property type="entry name" value="54S RIBOSOMAL PROTEIN BL35M"/>
    <property type="match status" value="1"/>
</dbReference>
<keyword evidence="2 5" id="KW-0689">Ribosomal protein</keyword>
<organism evidence="7 8">
    <name type="scientific">Desulfomicrobium apsheronum</name>
    <dbReference type="NCBI Taxonomy" id="52560"/>
    <lineage>
        <taxon>Bacteria</taxon>
        <taxon>Pseudomonadati</taxon>
        <taxon>Thermodesulfobacteriota</taxon>
        <taxon>Desulfovibrionia</taxon>
        <taxon>Desulfovibrionales</taxon>
        <taxon>Desulfomicrobiaceae</taxon>
        <taxon>Desulfomicrobium</taxon>
    </lineage>
</organism>
<dbReference type="PANTHER" id="PTHR33343:SF1">
    <property type="entry name" value="LARGE RIBOSOMAL SUBUNIT PROTEIN BL35M"/>
    <property type="match status" value="1"/>
</dbReference>
<comment type="similarity">
    <text evidence="1 5 6">Belongs to the bacterial ribosomal protein bL35 family.</text>
</comment>
<dbReference type="PROSITE" id="PS00936">
    <property type="entry name" value="RIBOSOMAL_L35"/>
    <property type="match status" value="1"/>
</dbReference>
<dbReference type="GO" id="GO:0006412">
    <property type="term" value="P:translation"/>
    <property type="evidence" value="ECO:0007669"/>
    <property type="project" value="UniProtKB-UniRule"/>
</dbReference>
<dbReference type="InterPro" id="IPR021137">
    <property type="entry name" value="Ribosomal_bL35-like"/>
</dbReference>
<sequence length="66" mass="7573">MSKVKTNRSAAKRFRVTGTGKVKRSHANMRHILTKKSAKRKRQLRQSTMTAQSCVGAIRRLVPYIF</sequence>
<dbReference type="InterPro" id="IPR001706">
    <property type="entry name" value="Ribosomal_bL35"/>
</dbReference>
<dbReference type="STRING" id="52560.SAMN04488082_103232"/>
<dbReference type="NCBIfam" id="TIGR00001">
    <property type="entry name" value="rpmI_bact"/>
    <property type="match status" value="1"/>
</dbReference>
<evidence type="ECO:0000256" key="4">
    <source>
        <dbReference type="ARBA" id="ARBA00071664"/>
    </source>
</evidence>
<accession>A0A1I3RM61</accession>
<dbReference type="FunFam" id="4.10.410.60:FF:000001">
    <property type="entry name" value="50S ribosomal protein L35"/>
    <property type="match status" value="1"/>
</dbReference>
<evidence type="ECO:0000256" key="2">
    <source>
        <dbReference type="ARBA" id="ARBA00022980"/>
    </source>
</evidence>
<evidence type="ECO:0000256" key="6">
    <source>
        <dbReference type="RuleBase" id="RU000568"/>
    </source>
</evidence>
<dbReference type="Proteomes" id="UP000198635">
    <property type="component" value="Unassembled WGS sequence"/>
</dbReference>
<dbReference type="InterPro" id="IPR018265">
    <property type="entry name" value="Ribosomal_bL35_CS"/>
</dbReference>
<dbReference type="SUPFAM" id="SSF143034">
    <property type="entry name" value="L35p-like"/>
    <property type="match status" value="1"/>
</dbReference>
<dbReference type="HAMAP" id="MF_00514">
    <property type="entry name" value="Ribosomal_bL35"/>
    <property type="match status" value="1"/>
</dbReference>
<dbReference type="Gene3D" id="4.10.410.60">
    <property type="match status" value="1"/>
</dbReference>